<dbReference type="KEGG" id="btrm:SAMEA390648702921"/>
<dbReference type="EMBL" id="LT546645">
    <property type="protein sequence ID" value="SAI71807.1"/>
    <property type="molecule type" value="Genomic_DNA"/>
</dbReference>
<evidence type="ECO:0000256" key="13">
    <source>
        <dbReference type="SAM" id="SignalP"/>
    </source>
</evidence>
<dbReference type="InterPro" id="IPR000531">
    <property type="entry name" value="Beta-barrel_TonB"/>
</dbReference>
<dbReference type="RefSeq" id="WP_115638889.1">
    <property type="nucleotide sequence ID" value="NZ_CP016340.1"/>
</dbReference>
<evidence type="ECO:0000256" key="11">
    <source>
        <dbReference type="PROSITE-ProRule" id="PRU01360"/>
    </source>
</evidence>
<keyword evidence="9 11" id="KW-0472">Membrane</keyword>
<feature type="domain" description="TonB-dependent receptor-like beta-barrel" evidence="14">
    <location>
        <begin position="249"/>
        <end position="636"/>
    </location>
</feature>
<dbReference type="PROSITE" id="PS52016">
    <property type="entry name" value="TONB_DEPENDENT_REC_3"/>
    <property type="match status" value="1"/>
</dbReference>
<dbReference type="Pfam" id="PF07715">
    <property type="entry name" value="Plug"/>
    <property type="match status" value="1"/>
</dbReference>
<evidence type="ECO:0000256" key="5">
    <source>
        <dbReference type="ARBA" id="ARBA00022692"/>
    </source>
</evidence>
<evidence type="ECO:0000313" key="17">
    <source>
        <dbReference type="Proteomes" id="UP000076825"/>
    </source>
</evidence>
<dbReference type="PANTHER" id="PTHR32552:SF81">
    <property type="entry name" value="TONB-DEPENDENT OUTER MEMBRANE RECEPTOR"/>
    <property type="match status" value="1"/>
</dbReference>
<dbReference type="OrthoDB" id="8538693at2"/>
<dbReference type="Pfam" id="PF00593">
    <property type="entry name" value="TonB_dep_Rec_b-barrel"/>
    <property type="match status" value="1"/>
</dbReference>
<dbReference type="InterPro" id="IPR036942">
    <property type="entry name" value="Beta-barrel_TonB_sf"/>
</dbReference>
<dbReference type="InterPro" id="IPR012910">
    <property type="entry name" value="Plug_dom"/>
</dbReference>
<evidence type="ECO:0000256" key="8">
    <source>
        <dbReference type="ARBA" id="ARBA00023077"/>
    </source>
</evidence>
<evidence type="ECO:0000256" key="10">
    <source>
        <dbReference type="ARBA" id="ARBA00023237"/>
    </source>
</evidence>
<evidence type="ECO:0000256" key="3">
    <source>
        <dbReference type="ARBA" id="ARBA00022452"/>
    </source>
</evidence>
<evidence type="ECO:0000313" key="16">
    <source>
        <dbReference type="EMBL" id="SAI71807.1"/>
    </source>
</evidence>
<keyword evidence="16" id="KW-0675">Receptor</keyword>
<dbReference type="GeneID" id="56589827"/>
<evidence type="ECO:0000256" key="12">
    <source>
        <dbReference type="RuleBase" id="RU003357"/>
    </source>
</evidence>
<keyword evidence="6" id="KW-0408">Iron</keyword>
<dbReference type="eggNOG" id="COG4773">
    <property type="taxonomic scope" value="Bacteria"/>
</dbReference>
<evidence type="ECO:0000259" key="15">
    <source>
        <dbReference type="Pfam" id="PF07715"/>
    </source>
</evidence>
<keyword evidence="2 11" id="KW-0813">Transport</keyword>
<keyword evidence="7" id="KW-0406">Ion transport</keyword>
<comment type="similarity">
    <text evidence="11 12">Belongs to the TonB-dependent receptor family.</text>
</comment>
<evidence type="ECO:0000256" key="6">
    <source>
        <dbReference type="ARBA" id="ARBA00023004"/>
    </source>
</evidence>
<evidence type="ECO:0000256" key="1">
    <source>
        <dbReference type="ARBA" id="ARBA00004571"/>
    </source>
</evidence>
<keyword evidence="3 11" id="KW-1134">Transmembrane beta strand</keyword>
<keyword evidence="4" id="KW-0410">Iron transport</keyword>
<reference evidence="16 17" key="1">
    <citation type="submission" date="2016-04" db="EMBL/GenBank/DDBJ databases">
        <authorList>
            <consortium name="Pathogen Informatics"/>
        </authorList>
    </citation>
    <scope>NUCLEOTIDE SEQUENCE [LARGE SCALE GENOMIC DNA]</scope>
    <source>
        <strain evidence="16 17">H044680328</strain>
    </source>
</reference>
<gene>
    <name evidence="16" type="primary">cirA_1</name>
    <name evidence="16" type="ORF">SAMEA3906487_02921</name>
</gene>
<organism evidence="16 17">
    <name type="scientific">Bordetella trematum</name>
    <dbReference type="NCBI Taxonomy" id="123899"/>
    <lineage>
        <taxon>Bacteria</taxon>
        <taxon>Pseudomonadati</taxon>
        <taxon>Pseudomonadota</taxon>
        <taxon>Betaproteobacteria</taxon>
        <taxon>Burkholderiales</taxon>
        <taxon>Alcaligenaceae</taxon>
        <taxon>Bordetella</taxon>
    </lineage>
</organism>
<feature type="chain" id="PRO_5009816844" evidence="13">
    <location>
        <begin position="26"/>
        <end position="668"/>
    </location>
</feature>
<proteinExistence type="inferred from homology"/>
<dbReference type="Gene3D" id="2.40.170.20">
    <property type="entry name" value="TonB-dependent receptor, beta-barrel domain"/>
    <property type="match status" value="1"/>
</dbReference>
<feature type="domain" description="TonB-dependent receptor plug" evidence="15">
    <location>
        <begin position="51"/>
        <end position="156"/>
    </location>
</feature>
<accession>A0A157SMZ3</accession>
<dbReference type="InterPro" id="IPR039426">
    <property type="entry name" value="TonB-dep_rcpt-like"/>
</dbReference>
<keyword evidence="8 12" id="KW-0798">TonB box</keyword>
<dbReference type="GO" id="GO:0006826">
    <property type="term" value="P:iron ion transport"/>
    <property type="evidence" value="ECO:0007669"/>
    <property type="project" value="UniProtKB-KW"/>
</dbReference>
<dbReference type="AlphaFoldDB" id="A0A157SMZ3"/>
<evidence type="ECO:0000256" key="4">
    <source>
        <dbReference type="ARBA" id="ARBA00022496"/>
    </source>
</evidence>
<comment type="subcellular location">
    <subcellularLocation>
        <location evidence="1 11">Cell outer membrane</location>
        <topology evidence="1 11">Multi-pass membrane protein</topology>
    </subcellularLocation>
</comment>
<keyword evidence="17" id="KW-1185">Reference proteome</keyword>
<sequence>MNAMRGAHRSAWRLAVPLALPAALAIGQEAPPVAQLPSITVSADKVERALDQVPASVAVLDGQEIEQSHLTRLDQLEGRVPGLSFQPFGQPGMKSPVMRGLTASIFSYSTSVLMVVDGVPTLTAQGFENDLMDIDRIEVLRGPQSTLYGRNAESGVIAIYSKPMDDTPRASVAAETGTQGRRGLRMSLSRPLVEDKLYASLSASWRREEGFIRNRYTGGKADGREHQDLKAGLRWRLGPDSEVVLRYARQHYHDGANLWGSVDAPRTQVWSGTPSWNRSLGQTLSLDASHTFGNGWRLRAITAYNDFRDKVQQDTDFQPADLLHIGRDSHLRTTSQELRLEGNWGRAEWLAGVYADRGRHDLRNISKRGVARQDYGADLKTGAWAVFTNWTWPLGQDWTLSGGARLERSAVALHPDDAARQRKAWTHLLPRLALQYQFDPDHQWYASVSRGVRAGGYNVFVSALNYPAYAPQRSWSYETGMKGWLLQRRLRYSVAAYFMDVDNMQVMMQPVPGVNYISSAATARSQGLELEMDYLLGQGWQLRAGLAWNRTTFDRFRDGAADYAGHRNPFAPALSGRVGVRYEAANGSYVQADVVGTSKIYLDPANDYSRRGYALLNLTAGYQQGDWEISAYINNLTDKRYDAVGYQGGFVTVYSPPREAGLRLTWRM</sequence>
<evidence type="ECO:0000256" key="2">
    <source>
        <dbReference type="ARBA" id="ARBA00022448"/>
    </source>
</evidence>
<dbReference type="PANTHER" id="PTHR32552">
    <property type="entry name" value="FERRICHROME IRON RECEPTOR-RELATED"/>
    <property type="match status" value="1"/>
</dbReference>
<keyword evidence="10 11" id="KW-0998">Cell outer membrane</keyword>
<evidence type="ECO:0000256" key="7">
    <source>
        <dbReference type="ARBA" id="ARBA00023065"/>
    </source>
</evidence>
<dbReference type="STRING" id="123899.SAMEA3906487_02921"/>
<evidence type="ECO:0000259" key="14">
    <source>
        <dbReference type="Pfam" id="PF00593"/>
    </source>
</evidence>
<keyword evidence="5 11" id="KW-0812">Transmembrane</keyword>
<dbReference type="PATRIC" id="fig|123899.6.peg.2911"/>
<feature type="signal peptide" evidence="13">
    <location>
        <begin position="1"/>
        <end position="25"/>
    </location>
</feature>
<evidence type="ECO:0000256" key="9">
    <source>
        <dbReference type="ARBA" id="ARBA00023136"/>
    </source>
</evidence>
<keyword evidence="13" id="KW-0732">Signal</keyword>
<protein>
    <submittedName>
        <fullName evidence="16">Ferric-siderophore receptor</fullName>
    </submittedName>
</protein>
<dbReference type="GO" id="GO:0009279">
    <property type="term" value="C:cell outer membrane"/>
    <property type="evidence" value="ECO:0007669"/>
    <property type="project" value="UniProtKB-SubCell"/>
</dbReference>
<dbReference type="Proteomes" id="UP000076825">
    <property type="component" value="Chromosome 1"/>
</dbReference>
<dbReference type="CDD" id="cd01347">
    <property type="entry name" value="ligand_gated_channel"/>
    <property type="match status" value="1"/>
</dbReference>
<dbReference type="SUPFAM" id="SSF56935">
    <property type="entry name" value="Porins"/>
    <property type="match status" value="1"/>
</dbReference>
<name>A0A157SMZ3_9BORD</name>